<name>A0A7R9D0I1_TIMPO</name>
<evidence type="ECO:0000313" key="1">
    <source>
        <dbReference type="EMBL" id="CAD7405901.1"/>
    </source>
</evidence>
<accession>A0A7R9D0I1</accession>
<gene>
    <name evidence="1" type="ORF">TPSB3V08_LOCUS5185</name>
</gene>
<protein>
    <submittedName>
        <fullName evidence="1">Uncharacterized protein</fullName>
    </submittedName>
</protein>
<organism evidence="1">
    <name type="scientific">Timema poppense</name>
    <name type="common">Walking stick</name>
    <dbReference type="NCBI Taxonomy" id="170557"/>
    <lineage>
        <taxon>Eukaryota</taxon>
        <taxon>Metazoa</taxon>
        <taxon>Ecdysozoa</taxon>
        <taxon>Arthropoda</taxon>
        <taxon>Hexapoda</taxon>
        <taxon>Insecta</taxon>
        <taxon>Pterygota</taxon>
        <taxon>Neoptera</taxon>
        <taxon>Polyneoptera</taxon>
        <taxon>Phasmatodea</taxon>
        <taxon>Timematodea</taxon>
        <taxon>Timematoidea</taxon>
        <taxon>Timematidae</taxon>
        <taxon>Timema</taxon>
    </lineage>
</organism>
<dbReference type="EMBL" id="OD002694">
    <property type="protein sequence ID" value="CAD7405901.1"/>
    <property type="molecule type" value="Genomic_DNA"/>
</dbReference>
<sequence>MFGPQTSTLIICRLLESLTSGNHRDLIFPLSSWAGTSREKCLTPWTTRSPTNKTDGVHTLGHSRPDAQVRYSVCEFRGAKIGEVLISSPVGASYVETECSWVFGRDDIFILMAVERPDVGTTSVEVDTSQTLIGYDMDLS</sequence>
<proteinExistence type="predicted"/>
<reference evidence="1" key="1">
    <citation type="submission" date="2020-11" db="EMBL/GenBank/DDBJ databases">
        <authorList>
            <person name="Tran Van P."/>
        </authorList>
    </citation>
    <scope>NUCLEOTIDE SEQUENCE</scope>
</reference>
<dbReference type="AlphaFoldDB" id="A0A7R9D0I1"/>